<sequence length="416" mass="44932">MSTVPPPEQPDERPGEESSIPDEQWEAFLRDAAESGGAGAPKEPSARARMVTRRLREEEAEEQRGGTHRRWRPRAGRRTRQQGPQPWTPAGWHTGPAWREINGKGRRRRRFGSAVGVLLAVALAVVAVRPALVLDRLPGRTGADASPSPLPAETALPSGAPGEVDQTGLPTRDHPFRGSPALAWADGADAIELPTAKAVGGMSKADVALALRRTKEFLVGTNLDPAVLRGGQPTRAVALLDPKAAAIVVRLRRSLRDPSRDNDPTDLVSRFDPDEVRLVGAVVKVRGHMTFAAGRPGEVRVHADYTFVYPLVKADGGSDVVARTIIRRDLTMSLADPRKWVATKGKLMVENYDAYFFNSECGVHDGYFHPVFPNEAPTGAPPSGPASDPYDRSRPLSNEPDATSEEGESCGTVSRT</sequence>
<feature type="transmembrane region" description="Helical" evidence="2">
    <location>
        <begin position="111"/>
        <end position="132"/>
    </location>
</feature>
<dbReference type="RefSeq" id="WP_381081466.1">
    <property type="nucleotide sequence ID" value="NZ_JBHUDX010000028.1"/>
</dbReference>
<evidence type="ECO:0000256" key="2">
    <source>
        <dbReference type="SAM" id="Phobius"/>
    </source>
</evidence>
<gene>
    <name evidence="3" type="ORF">ACFSL4_11955</name>
</gene>
<keyword evidence="2" id="KW-0472">Membrane</keyword>
<evidence type="ECO:0000313" key="4">
    <source>
        <dbReference type="Proteomes" id="UP001597261"/>
    </source>
</evidence>
<organism evidence="3 4">
    <name type="scientific">Streptomyces caeni</name>
    <dbReference type="NCBI Taxonomy" id="2307231"/>
    <lineage>
        <taxon>Bacteria</taxon>
        <taxon>Bacillati</taxon>
        <taxon>Actinomycetota</taxon>
        <taxon>Actinomycetes</taxon>
        <taxon>Kitasatosporales</taxon>
        <taxon>Streptomycetaceae</taxon>
        <taxon>Streptomyces</taxon>
    </lineage>
</organism>
<keyword evidence="4" id="KW-1185">Reference proteome</keyword>
<keyword evidence="2" id="KW-1133">Transmembrane helix</keyword>
<name>A0ABW4IQA2_9ACTN</name>
<feature type="region of interest" description="Disordered" evidence="1">
    <location>
        <begin position="1"/>
        <end position="97"/>
    </location>
</feature>
<reference evidence="4" key="1">
    <citation type="journal article" date="2019" name="Int. J. Syst. Evol. Microbiol.">
        <title>The Global Catalogue of Microorganisms (GCM) 10K type strain sequencing project: providing services to taxonomists for standard genome sequencing and annotation.</title>
        <authorList>
            <consortium name="The Broad Institute Genomics Platform"/>
            <consortium name="The Broad Institute Genome Sequencing Center for Infectious Disease"/>
            <person name="Wu L."/>
            <person name="Ma J."/>
        </authorList>
    </citation>
    <scope>NUCLEOTIDE SEQUENCE [LARGE SCALE GENOMIC DNA]</scope>
    <source>
        <strain evidence="4">CGMCC 1.12470</strain>
    </source>
</reference>
<evidence type="ECO:0000313" key="3">
    <source>
        <dbReference type="EMBL" id="MFD1658902.1"/>
    </source>
</evidence>
<proteinExistence type="predicted"/>
<accession>A0ABW4IQA2</accession>
<protein>
    <submittedName>
        <fullName evidence="3">Uncharacterized protein</fullName>
    </submittedName>
</protein>
<feature type="compositionally biased region" description="Basic residues" evidence="1">
    <location>
        <begin position="66"/>
        <end position="80"/>
    </location>
</feature>
<feature type="region of interest" description="Disordered" evidence="1">
    <location>
        <begin position="140"/>
        <end position="179"/>
    </location>
</feature>
<evidence type="ECO:0000256" key="1">
    <source>
        <dbReference type="SAM" id="MobiDB-lite"/>
    </source>
</evidence>
<comment type="caution">
    <text evidence="3">The sequence shown here is derived from an EMBL/GenBank/DDBJ whole genome shotgun (WGS) entry which is preliminary data.</text>
</comment>
<dbReference type="EMBL" id="JBHUDX010000028">
    <property type="protein sequence ID" value="MFD1658902.1"/>
    <property type="molecule type" value="Genomic_DNA"/>
</dbReference>
<dbReference type="Proteomes" id="UP001597261">
    <property type="component" value="Unassembled WGS sequence"/>
</dbReference>
<feature type="region of interest" description="Disordered" evidence="1">
    <location>
        <begin position="374"/>
        <end position="416"/>
    </location>
</feature>
<keyword evidence="2" id="KW-0812">Transmembrane</keyword>
<feature type="compositionally biased region" description="Basic and acidic residues" evidence="1">
    <location>
        <begin position="54"/>
        <end position="65"/>
    </location>
</feature>